<name>A0A6N6WEQ4_9BURK</name>
<feature type="transmembrane region" description="Helical" evidence="1">
    <location>
        <begin position="200"/>
        <end position="216"/>
    </location>
</feature>
<feature type="transmembrane region" description="Helical" evidence="1">
    <location>
        <begin position="54"/>
        <end position="73"/>
    </location>
</feature>
<feature type="transmembrane region" description="Helical" evidence="1">
    <location>
        <begin position="148"/>
        <end position="168"/>
    </location>
</feature>
<keyword evidence="1" id="KW-0812">Transmembrane</keyword>
<feature type="transmembrane region" description="Helical" evidence="1">
    <location>
        <begin position="85"/>
        <end position="104"/>
    </location>
</feature>
<reference evidence="2 3" key="1">
    <citation type="journal article" date="2020" name="Int. J. Syst. Evol. Microbiol.">
        <title>Paraburkholderia madseniana sp. nov., a phenolic acid-degrading bacterium isolated from acidic forest soil.</title>
        <authorList>
            <person name="Wilhelm R.C."/>
            <person name="Murphy S.J.L."/>
            <person name="Feriancek N.M."/>
            <person name="Karasz D.C."/>
            <person name="DeRito C.M."/>
            <person name="Newman J.D."/>
            <person name="Buckley D.H."/>
        </authorList>
    </citation>
    <scope>NUCLEOTIDE SEQUENCE [LARGE SCALE GENOMIC DNA]</scope>
    <source>
        <strain evidence="2 3">RP11</strain>
    </source>
</reference>
<evidence type="ECO:0000256" key="1">
    <source>
        <dbReference type="SAM" id="Phobius"/>
    </source>
</evidence>
<feature type="transmembrane region" description="Helical" evidence="1">
    <location>
        <begin position="28"/>
        <end position="48"/>
    </location>
</feature>
<proteinExistence type="predicted"/>
<organism evidence="2 3">
    <name type="scientific">Paraburkholderia madseniana</name>
    <dbReference type="NCBI Taxonomy" id="2599607"/>
    <lineage>
        <taxon>Bacteria</taxon>
        <taxon>Pseudomonadati</taxon>
        <taxon>Pseudomonadota</taxon>
        <taxon>Betaproteobacteria</taxon>
        <taxon>Burkholderiales</taxon>
        <taxon>Burkholderiaceae</taxon>
        <taxon>Paraburkholderia</taxon>
    </lineage>
</organism>
<dbReference type="RefSeq" id="WP_154561448.1">
    <property type="nucleotide sequence ID" value="NZ_VOSW01000034.1"/>
</dbReference>
<evidence type="ECO:0000313" key="3">
    <source>
        <dbReference type="Proteomes" id="UP000463700"/>
    </source>
</evidence>
<feature type="transmembrane region" description="Helical" evidence="1">
    <location>
        <begin position="110"/>
        <end position="128"/>
    </location>
</feature>
<feature type="transmembrane region" description="Helical" evidence="1">
    <location>
        <begin position="222"/>
        <end position="250"/>
    </location>
</feature>
<comment type="caution">
    <text evidence="2">The sequence shown here is derived from an EMBL/GenBank/DDBJ whole genome shotgun (WGS) entry which is preliminary data.</text>
</comment>
<dbReference type="EMBL" id="VOSW01000034">
    <property type="protein sequence ID" value="KAE8758388.1"/>
    <property type="molecule type" value="Genomic_DNA"/>
</dbReference>
<evidence type="ECO:0000313" key="2">
    <source>
        <dbReference type="EMBL" id="KAE8758388.1"/>
    </source>
</evidence>
<dbReference type="AlphaFoldDB" id="A0A6N6WEQ4"/>
<gene>
    <name evidence="2" type="ORF">FSO04_19310</name>
</gene>
<dbReference type="InterPro" id="IPR007136">
    <property type="entry name" value="DUF347"/>
</dbReference>
<sequence length="263" mass="28114">MAAEIVAASSNNQQEISMRLKVTPNVGARYWAAIMIASICGTNLGDIIPDVLKLAPAKGLIVLALMFAILVLVERASAKGSEAFYWIAILLVRAAATNIADYSIDHARLTYFDVVTALVIVFIGIVTLRRRSTLEQTKGALQTDGFYWLTMLIAGTLGTATADAIGHAFNSVRIGVPISASIATLALLLILIARTRLMKFGATSYWVAVAAIRWWGTNVGDISAFFLSLIPSAAISGFALWALLSASAIISSAATRREIEEHS</sequence>
<protein>
    <submittedName>
        <fullName evidence="2">Uncharacterized protein</fullName>
    </submittedName>
</protein>
<dbReference type="Proteomes" id="UP000463700">
    <property type="component" value="Unassembled WGS sequence"/>
</dbReference>
<keyword evidence="1" id="KW-0472">Membrane</keyword>
<keyword evidence="1" id="KW-1133">Transmembrane helix</keyword>
<dbReference type="Pfam" id="PF03988">
    <property type="entry name" value="DUF347"/>
    <property type="match status" value="1"/>
</dbReference>
<accession>A0A6N6WEQ4</accession>
<dbReference type="OrthoDB" id="9128482at2"/>
<feature type="transmembrane region" description="Helical" evidence="1">
    <location>
        <begin position="174"/>
        <end position="193"/>
    </location>
</feature>